<comment type="caution">
    <text evidence="2">The sequence shown here is derived from an EMBL/GenBank/DDBJ whole genome shotgun (WGS) entry which is preliminary data.</text>
</comment>
<proteinExistence type="predicted"/>
<reference evidence="2 3" key="1">
    <citation type="submission" date="2017-12" db="EMBL/GenBank/DDBJ databases">
        <title>Sequencing, de novo assembly and annotation of complete genome of a new Thraustochytrid species, strain FCC1311.</title>
        <authorList>
            <person name="Sedici K."/>
            <person name="Godart F."/>
            <person name="Aiese Cigliano R."/>
            <person name="Sanseverino W."/>
            <person name="Barakat M."/>
            <person name="Ortet P."/>
            <person name="Marechal E."/>
            <person name="Cagnac O."/>
            <person name="Amato A."/>
        </authorList>
    </citation>
    <scope>NUCLEOTIDE SEQUENCE [LARGE SCALE GENOMIC DNA]</scope>
</reference>
<evidence type="ECO:0000313" key="3">
    <source>
        <dbReference type="Proteomes" id="UP000241890"/>
    </source>
</evidence>
<organism evidence="2 3">
    <name type="scientific">Hondaea fermentalgiana</name>
    <dbReference type="NCBI Taxonomy" id="2315210"/>
    <lineage>
        <taxon>Eukaryota</taxon>
        <taxon>Sar</taxon>
        <taxon>Stramenopiles</taxon>
        <taxon>Bigyra</taxon>
        <taxon>Labyrinthulomycetes</taxon>
        <taxon>Thraustochytrida</taxon>
        <taxon>Thraustochytriidae</taxon>
        <taxon>Hondaea</taxon>
    </lineage>
</organism>
<keyword evidence="3" id="KW-1185">Reference proteome</keyword>
<dbReference type="AlphaFoldDB" id="A0A2R5GKT1"/>
<protein>
    <submittedName>
        <fullName evidence="2">Uncharacterized protein</fullName>
    </submittedName>
</protein>
<evidence type="ECO:0000256" key="1">
    <source>
        <dbReference type="SAM" id="MobiDB-lite"/>
    </source>
</evidence>
<evidence type="ECO:0000313" key="2">
    <source>
        <dbReference type="EMBL" id="GBG30338.1"/>
    </source>
</evidence>
<name>A0A2R5GKT1_9STRA</name>
<feature type="region of interest" description="Disordered" evidence="1">
    <location>
        <begin position="13"/>
        <end position="40"/>
    </location>
</feature>
<dbReference type="EMBL" id="BEYU01000074">
    <property type="protein sequence ID" value="GBG30338.1"/>
    <property type="molecule type" value="Genomic_DNA"/>
</dbReference>
<dbReference type="InParanoid" id="A0A2R5GKT1"/>
<dbReference type="Proteomes" id="UP000241890">
    <property type="component" value="Unassembled WGS sequence"/>
</dbReference>
<sequence length="345" mass="38479">MLGLMRPTQALARRVRVRGPQRPQLRGLSTGGPEKDSEKISVPSWLPGFHSATYRQGNSVGSLWKLQPSNVGETSVLAEVFPESKAALASSVLNGPLLLPWGLLTPEQVEAEVAPDHEKNLHTRIRSEAYPESTTTEHLLEIAGGREQLCAGAKEAYLFMAAKFSEIPQTDWAALDVTTPTLGKLLQTISLSYLISQVQPKVEVKRDTVKVDLLNVWIEEGTVDRADKFFFRYDLDEIKYHLLSGFVGPELRLTAGKSLLGKPPRRVCAAFAIESEETLSLEMLDTAENISNDPRKARQFWVLETDWKSDSSDPDAQDFQWRVRNINDAIVPYEGEKIPLAEVEL</sequence>
<gene>
    <name evidence="2" type="ORF">FCC1311_065572</name>
</gene>
<accession>A0A2R5GKT1</accession>